<dbReference type="NCBIfam" id="TIGR00115">
    <property type="entry name" value="tig"/>
    <property type="match status" value="1"/>
</dbReference>
<evidence type="ECO:0000313" key="2">
    <source>
        <dbReference type="EMBL" id="GGG90877.1"/>
    </source>
</evidence>
<evidence type="ECO:0000313" key="3">
    <source>
        <dbReference type="Proteomes" id="UP000633278"/>
    </source>
</evidence>
<dbReference type="Gene3D" id="3.30.70.1050">
    <property type="entry name" value="Trigger factor ribosome-binding domain"/>
    <property type="match status" value="1"/>
</dbReference>
<dbReference type="GO" id="GO:0043022">
    <property type="term" value="F:ribosome binding"/>
    <property type="evidence" value="ECO:0007669"/>
    <property type="project" value="TreeGrafter"/>
</dbReference>
<keyword evidence="3" id="KW-1185">Reference proteome</keyword>
<dbReference type="SUPFAM" id="SSF109998">
    <property type="entry name" value="Triger factor/SurA peptide-binding domain-like"/>
    <property type="match status" value="1"/>
</dbReference>
<dbReference type="InterPro" id="IPR037041">
    <property type="entry name" value="Trigger_fac_C_sf"/>
</dbReference>
<dbReference type="PIRSF" id="PIRSF003095">
    <property type="entry name" value="Trigger_factor"/>
    <property type="match status" value="1"/>
</dbReference>
<proteinExistence type="predicted"/>
<dbReference type="InterPro" id="IPR008881">
    <property type="entry name" value="Trigger_fac_ribosome-bd_bac"/>
</dbReference>
<reference evidence="2" key="1">
    <citation type="journal article" date="2014" name="Int. J. Syst. Evol. Microbiol.">
        <title>Complete genome sequence of Corynebacterium casei LMG S-19264T (=DSM 44701T), isolated from a smear-ripened cheese.</title>
        <authorList>
            <consortium name="US DOE Joint Genome Institute (JGI-PGF)"/>
            <person name="Walter F."/>
            <person name="Albersmeier A."/>
            <person name="Kalinowski J."/>
            <person name="Ruckert C."/>
        </authorList>
    </citation>
    <scope>NUCLEOTIDE SEQUENCE</scope>
    <source>
        <strain evidence="2">CGMCC 1.15763</strain>
    </source>
</reference>
<accession>A0A917HUM3</accession>
<reference evidence="2" key="2">
    <citation type="submission" date="2020-09" db="EMBL/GenBank/DDBJ databases">
        <authorList>
            <person name="Sun Q."/>
            <person name="Zhou Y."/>
        </authorList>
    </citation>
    <scope>NUCLEOTIDE SEQUENCE</scope>
    <source>
        <strain evidence="2">CGMCC 1.15763</strain>
    </source>
</reference>
<dbReference type="InterPro" id="IPR036611">
    <property type="entry name" value="Trigger_fac_ribosome-bd_sf"/>
</dbReference>
<dbReference type="Gene3D" id="1.10.3120.10">
    <property type="entry name" value="Trigger factor, C-terminal domain"/>
    <property type="match status" value="1"/>
</dbReference>
<dbReference type="GO" id="GO:0051083">
    <property type="term" value="P:'de novo' cotranslational protein folding"/>
    <property type="evidence" value="ECO:0007669"/>
    <property type="project" value="TreeGrafter"/>
</dbReference>
<keyword evidence="2" id="KW-0413">Isomerase</keyword>
<dbReference type="GO" id="GO:0044183">
    <property type="term" value="F:protein folding chaperone"/>
    <property type="evidence" value="ECO:0007669"/>
    <property type="project" value="TreeGrafter"/>
</dbReference>
<evidence type="ECO:0000259" key="1">
    <source>
        <dbReference type="Pfam" id="PF05697"/>
    </source>
</evidence>
<dbReference type="GO" id="GO:0043335">
    <property type="term" value="P:protein unfolding"/>
    <property type="evidence" value="ECO:0007669"/>
    <property type="project" value="TreeGrafter"/>
</dbReference>
<sequence>MNITKENVDALNAVVKVDIVAEDYKAKVEEVLLDYRKKADIPGFRKGHVPMGMVKKQYGKSVMIDEVNKLLQESLNKFLTEEKLDILGNPLPRVQDNFSWDTDNFSFEFELGLAPEIKIDLSAKKKITQYNIVADDALITKEIENLQSRFGKMKAITEATENANITGTFTNEEKEINKKATINLADIKGKTNLKKFVGSKVGDVLELKTKGLFADDHKLMGALGLSHDDIHGLDIVVKFSIEEITETELAELDQELFDKLFTDGSVTSVTLLKEKIKEDAEKQFQTQADQQLLNAVTEYLVENTKFELPSAFLQKWLQNAGEKELTEEQAAEEYAKSEKGLRYQLIEGQVMKDNDIKLDYAELVDYAKGFIRTQMAQFGNMNPEEKELDDIAARILGNQEEAKRLQEQLVSHKLLTFYKENITFKTKELSYEDFIKEVYK</sequence>
<dbReference type="InterPro" id="IPR027304">
    <property type="entry name" value="Trigger_fact/SurA_dom_sf"/>
</dbReference>
<dbReference type="PANTHER" id="PTHR30560:SF3">
    <property type="entry name" value="TRIGGER FACTOR-LIKE PROTEIN TIG, CHLOROPLASTIC"/>
    <property type="match status" value="1"/>
</dbReference>
<dbReference type="GO" id="GO:0003755">
    <property type="term" value="F:peptidyl-prolyl cis-trans isomerase activity"/>
    <property type="evidence" value="ECO:0007669"/>
    <property type="project" value="TreeGrafter"/>
</dbReference>
<dbReference type="Pfam" id="PF05697">
    <property type="entry name" value="Trigger_N"/>
    <property type="match status" value="1"/>
</dbReference>
<dbReference type="AlphaFoldDB" id="A0A917HUM3"/>
<dbReference type="RefSeq" id="WP_188597618.1">
    <property type="nucleotide sequence ID" value="NZ_BMJW01000001.1"/>
</dbReference>
<name>A0A917HUM3_9FLAO</name>
<dbReference type="EMBL" id="BMJW01000001">
    <property type="protein sequence ID" value="GGG90877.1"/>
    <property type="molecule type" value="Genomic_DNA"/>
</dbReference>
<gene>
    <name evidence="2" type="primary">tig</name>
    <name evidence="2" type="ORF">GCM10011416_04240</name>
</gene>
<protein>
    <submittedName>
        <fullName evidence="2">Peptidylprolyl isomerase</fullName>
    </submittedName>
</protein>
<dbReference type="InterPro" id="IPR005215">
    <property type="entry name" value="Trig_fac"/>
</dbReference>
<organism evidence="2 3">
    <name type="scientific">Polaribacter pacificus</name>
    <dbReference type="NCBI Taxonomy" id="1775173"/>
    <lineage>
        <taxon>Bacteria</taxon>
        <taxon>Pseudomonadati</taxon>
        <taxon>Bacteroidota</taxon>
        <taxon>Flavobacteriia</taxon>
        <taxon>Flavobacteriales</taxon>
        <taxon>Flavobacteriaceae</taxon>
    </lineage>
</organism>
<dbReference type="Proteomes" id="UP000633278">
    <property type="component" value="Unassembled WGS sequence"/>
</dbReference>
<feature type="domain" description="Trigger factor ribosome-binding bacterial" evidence="1">
    <location>
        <begin position="1"/>
        <end position="146"/>
    </location>
</feature>
<dbReference type="SUPFAM" id="SSF102735">
    <property type="entry name" value="Trigger factor ribosome-binding domain"/>
    <property type="match status" value="1"/>
</dbReference>
<comment type="caution">
    <text evidence="2">The sequence shown here is derived from an EMBL/GenBank/DDBJ whole genome shotgun (WGS) entry which is preliminary data.</text>
</comment>
<dbReference type="GO" id="GO:0015031">
    <property type="term" value="P:protein transport"/>
    <property type="evidence" value="ECO:0007669"/>
    <property type="project" value="InterPro"/>
</dbReference>
<dbReference type="PANTHER" id="PTHR30560">
    <property type="entry name" value="TRIGGER FACTOR CHAPERONE AND PEPTIDYL-PROLYL CIS/TRANS ISOMERASE"/>
    <property type="match status" value="1"/>
</dbReference>